<dbReference type="Pfam" id="PF06782">
    <property type="entry name" value="UPF0236"/>
    <property type="match status" value="1"/>
</dbReference>
<accession>A0A975BQZ2</accession>
<dbReference type="KEGG" id="dmm:dnm_060040"/>
<dbReference type="InterPro" id="IPR009620">
    <property type="entry name" value="UPF0236"/>
</dbReference>
<gene>
    <name evidence="2" type="ORF">dnm_060040</name>
</gene>
<protein>
    <submittedName>
        <fullName evidence="2">UPF0236</fullName>
    </submittedName>
</protein>
<keyword evidence="3" id="KW-1185">Reference proteome</keyword>
<sequence length="301" mass="33584">MFPSGRFPGKLEEHCGISVPHSAARDMTEKHAKEIKDNERLRSVIPADSVVEYVIAETDGTMIPIADIRDEVTGGDMADRRRTRKGRWKEARLTLTRPEGSVNPFFGCTPGSPDEAGGHLLNCAIRSGPGQNTKVHCVGDGAPWVAGQADQVFGEQSGFLIDFYHLCDYLSSALKICAPDDYANFSDRQKQLMKENQVSVVPEELRPHIEPDSVPDEKAPVRCCHRYVRNRPGQSDYKGASENGLPTGPGEIESAHRYIIQKRLKIAGVWWKEDNAQNIISLRVLRANGDWEDYWKNKKAA</sequence>
<evidence type="ECO:0000256" key="1">
    <source>
        <dbReference type="ARBA" id="ARBA00006539"/>
    </source>
</evidence>
<dbReference type="AlphaFoldDB" id="A0A975BQZ2"/>
<reference evidence="2" key="1">
    <citation type="journal article" date="2021" name="Microb. Physiol.">
        <title>Proteogenomic Insights into the Physiology of Marine, Sulfate-Reducing, Filamentous Desulfonema limicola and Desulfonema magnum.</title>
        <authorList>
            <person name="Schnaars V."/>
            <person name="Wohlbrand L."/>
            <person name="Scheve S."/>
            <person name="Hinrichs C."/>
            <person name="Reinhardt R."/>
            <person name="Rabus R."/>
        </authorList>
    </citation>
    <scope>NUCLEOTIDE SEQUENCE</scope>
    <source>
        <strain evidence="2">4be13</strain>
    </source>
</reference>
<dbReference type="EMBL" id="CP061800">
    <property type="protein sequence ID" value="QTA89945.1"/>
    <property type="molecule type" value="Genomic_DNA"/>
</dbReference>
<evidence type="ECO:0000313" key="3">
    <source>
        <dbReference type="Proteomes" id="UP000663722"/>
    </source>
</evidence>
<evidence type="ECO:0000313" key="2">
    <source>
        <dbReference type="EMBL" id="QTA89945.1"/>
    </source>
</evidence>
<dbReference type="Proteomes" id="UP000663722">
    <property type="component" value="Chromosome"/>
</dbReference>
<comment type="similarity">
    <text evidence="1">Belongs to the UPF0236 family.</text>
</comment>
<name>A0A975BQZ2_9BACT</name>
<proteinExistence type="inferred from homology"/>
<organism evidence="2 3">
    <name type="scientific">Desulfonema magnum</name>
    <dbReference type="NCBI Taxonomy" id="45655"/>
    <lineage>
        <taxon>Bacteria</taxon>
        <taxon>Pseudomonadati</taxon>
        <taxon>Thermodesulfobacteriota</taxon>
        <taxon>Desulfobacteria</taxon>
        <taxon>Desulfobacterales</taxon>
        <taxon>Desulfococcaceae</taxon>
        <taxon>Desulfonema</taxon>
    </lineage>
</organism>